<evidence type="ECO:0000256" key="1">
    <source>
        <dbReference type="SAM" id="MobiDB-lite"/>
    </source>
</evidence>
<evidence type="ECO:0000313" key="3">
    <source>
        <dbReference type="Proteomes" id="UP000011761"/>
    </source>
</evidence>
<dbReference type="EMBL" id="KB445552">
    <property type="protein sequence ID" value="EMC98963.1"/>
    <property type="molecule type" value="Genomic_DNA"/>
</dbReference>
<dbReference type="AlphaFoldDB" id="M2N4Q6"/>
<dbReference type="Pfam" id="PF14269">
    <property type="entry name" value="Arylsulfotran_2"/>
    <property type="match status" value="1"/>
</dbReference>
<dbReference type="PANTHER" id="PTHR35340">
    <property type="entry name" value="PQQ ENZYME REPEAT PROTEIN-RELATED"/>
    <property type="match status" value="1"/>
</dbReference>
<sequence length="385" mass="44114">MQIPSPPASPSNKVQGKVDQNTIRRRGVGLIASDPERVTRGYLLVAPLTSNCVYLIDTNGDVAHKWTLPYRTGRHARILPNGNLAINSIDPNGPRPFFFFWKYGGGIMSELSHDGSIVRQHRDPYAHHDAYHYGDGRILYTRMEQLSEADSAAVQGGVPGTEADDGRVWADVAREVDADGRVTWEWKVNDHLDKHRFAVQPHYPREHWPLINSIYPLKDGNILMSMRSISAVIIVHRATGEVIWHLDSTVVAQQHNATELPNGNILLFDNGAFRYRESFQFSRVIEVDRQTKEIVWQWRDQAPERFYSPFMGSAQRLESSGHTLVCESAFGRVFEIDEAGEVCWEWINPFFQRYSERPLLDVFGSESNAMFRAYKYMPEEIPWLR</sequence>
<dbReference type="OMA" id="SWRAIDH"/>
<protein>
    <submittedName>
        <fullName evidence="2">Uncharacterized protein</fullName>
    </submittedName>
</protein>
<feature type="compositionally biased region" description="Polar residues" evidence="1">
    <location>
        <begin position="10"/>
        <end position="20"/>
    </location>
</feature>
<dbReference type="PANTHER" id="PTHR35340:SF5">
    <property type="entry name" value="ASST-DOMAIN-CONTAINING PROTEIN"/>
    <property type="match status" value="1"/>
</dbReference>
<dbReference type="InterPro" id="IPR053143">
    <property type="entry name" value="Arylsulfate_ST"/>
</dbReference>
<dbReference type="KEGG" id="bcom:BAUCODRAFT_386256"/>
<dbReference type="InterPro" id="IPR011047">
    <property type="entry name" value="Quinoprotein_ADH-like_sf"/>
</dbReference>
<organism evidence="2 3">
    <name type="scientific">Baudoinia panamericana (strain UAMH 10762)</name>
    <name type="common">Angels' share fungus</name>
    <name type="synonym">Baudoinia compniacensis (strain UAMH 10762)</name>
    <dbReference type="NCBI Taxonomy" id="717646"/>
    <lineage>
        <taxon>Eukaryota</taxon>
        <taxon>Fungi</taxon>
        <taxon>Dikarya</taxon>
        <taxon>Ascomycota</taxon>
        <taxon>Pezizomycotina</taxon>
        <taxon>Dothideomycetes</taxon>
        <taxon>Dothideomycetidae</taxon>
        <taxon>Mycosphaerellales</taxon>
        <taxon>Teratosphaeriaceae</taxon>
        <taxon>Baudoinia</taxon>
    </lineage>
</organism>
<evidence type="ECO:0000313" key="2">
    <source>
        <dbReference type="EMBL" id="EMC98963.1"/>
    </source>
</evidence>
<dbReference type="SUPFAM" id="SSF50998">
    <property type="entry name" value="Quinoprotein alcohol dehydrogenase-like"/>
    <property type="match status" value="1"/>
</dbReference>
<dbReference type="InterPro" id="IPR039535">
    <property type="entry name" value="ASST-like"/>
</dbReference>
<dbReference type="RefSeq" id="XP_007674036.1">
    <property type="nucleotide sequence ID" value="XM_007675846.1"/>
</dbReference>
<accession>M2N4Q6</accession>
<dbReference type="eggNOG" id="ENOG502SHMI">
    <property type="taxonomic scope" value="Eukaryota"/>
</dbReference>
<dbReference type="Proteomes" id="UP000011761">
    <property type="component" value="Unassembled WGS sequence"/>
</dbReference>
<keyword evidence="3" id="KW-1185">Reference proteome</keyword>
<reference evidence="2 3" key="1">
    <citation type="journal article" date="2012" name="PLoS Pathog.">
        <title>Diverse lifestyles and strategies of plant pathogenesis encoded in the genomes of eighteen Dothideomycetes fungi.</title>
        <authorList>
            <person name="Ohm R.A."/>
            <person name="Feau N."/>
            <person name="Henrissat B."/>
            <person name="Schoch C.L."/>
            <person name="Horwitz B.A."/>
            <person name="Barry K.W."/>
            <person name="Condon B.J."/>
            <person name="Copeland A.C."/>
            <person name="Dhillon B."/>
            <person name="Glaser F."/>
            <person name="Hesse C.N."/>
            <person name="Kosti I."/>
            <person name="LaButti K."/>
            <person name="Lindquist E.A."/>
            <person name="Lucas S."/>
            <person name="Salamov A.A."/>
            <person name="Bradshaw R.E."/>
            <person name="Ciuffetti L."/>
            <person name="Hamelin R.C."/>
            <person name="Kema G.H.J."/>
            <person name="Lawrence C."/>
            <person name="Scott J.A."/>
            <person name="Spatafora J.W."/>
            <person name="Turgeon B.G."/>
            <person name="de Wit P.J.G.M."/>
            <person name="Zhong S."/>
            <person name="Goodwin S.B."/>
            <person name="Grigoriev I.V."/>
        </authorList>
    </citation>
    <scope>NUCLEOTIDE SEQUENCE [LARGE SCALE GENOMIC DNA]</scope>
    <source>
        <strain evidence="2 3">UAMH 10762</strain>
    </source>
</reference>
<dbReference type="Gene3D" id="2.130.10.10">
    <property type="entry name" value="YVTN repeat-like/Quinoprotein amine dehydrogenase"/>
    <property type="match status" value="1"/>
</dbReference>
<dbReference type="OrthoDB" id="202289at2759"/>
<gene>
    <name evidence="2" type="ORF">BAUCODRAFT_386256</name>
</gene>
<dbReference type="HOGENOM" id="CLU_756538_0_0_1"/>
<proteinExistence type="predicted"/>
<name>M2N4Q6_BAUPA</name>
<dbReference type="GeneID" id="19113583"/>
<feature type="region of interest" description="Disordered" evidence="1">
    <location>
        <begin position="1"/>
        <end position="20"/>
    </location>
</feature>
<dbReference type="InterPro" id="IPR015943">
    <property type="entry name" value="WD40/YVTN_repeat-like_dom_sf"/>
</dbReference>